<dbReference type="InterPro" id="IPR000352">
    <property type="entry name" value="Pep_chain_release_fac_I"/>
</dbReference>
<dbReference type="PANTHER" id="PTHR43804:SF7">
    <property type="entry name" value="LD18447P"/>
    <property type="match status" value="1"/>
</dbReference>
<proteinExistence type="inferred from homology"/>
<keyword evidence="2" id="KW-0488">Methylation</keyword>
<evidence type="ECO:0000256" key="1">
    <source>
        <dbReference type="ARBA" id="ARBA00010835"/>
    </source>
</evidence>
<dbReference type="EMBL" id="CAFBMK010000107">
    <property type="protein sequence ID" value="CAB4921139.1"/>
    <property type="molecule type" value="Genomic_DNA"/>
</dbReference>
<dbReference type="GO" id="GO:0003747">
    <property type="term" value="F:translation release factor activity"/>
    <property type="evidence" value="ECO:0007669"/>
    <property type="project" value="InterPro"/>
</dbReference>
<feature type="domain" description="Prokaryotic-type class I peptide chain release factors" evidence="3">
    <location>
        <begin position="1"/>
        <end position="65"/>
    </location>
</feature>
<accession>A0A6J7HWT1</accession>
<evidence type="ECO:0000313" key="4">
    <source>
        <dbReference type="EMBL" id="CAB4921139.1"/>
    </source>
</evidence>
<gene>
    <name evidence="4" type="ORF">UFOPK3564_01840</name>
</gene>
<dbReference type="Gene3D" id="3.30.70.1660">
    <property type="match status" value="1"/>
</dbReference>
<dbReference type="SUPFAM" id="SSF75620">
    <property type="entry name" value="Release factor"/>
    <property type="match status" value="1"/>
</dbReference>
<evidence type="ECO:0000259" key="3">
    <source>
        <dbReference type="Pfam" id="PF00472"/>
    </source>
</evidence>
<protein>
    <submittedName>
        <fullName evidence="4">Unannotated protein</fullName>
    </submittedName>
</protein>
<organism evidence="4">
    <name type="scientific">freshwater metagenome</name>
    <dbReference type="NCBI Taxonomy" id="449393"/>
    <lineage>
        <taxon>unclassified sequences</taxon>
        <taxon>metagenomes</taxon>
        <taxon>ecological metagenomes</taxon>
    </lineage>
</organism>
<name>A0A6J7HWT1_9ZZZZ</name>
<dbReference type="InterPro" id="IPR050057">
    <property type="entry name" value="Prokaryotic/Mito_RF"/>
</dbReference>
<dbReference type="InterPro" id="IPR045853">
    <property type="entry name" value="Pep_chain_release_fac_I_sf"/>
</dbReference>
<dbReference type="AlphaFoldDB" id="A0A6J7HWT1"/>
<evidence type="ECO:0000256" key="2">
    <source>
        <dbReference type="ARBA" id="ARBA00022481"/>
    </source>
</evidence>
<comment type="similarity">
    <text evidence="1">Belongs to the prokaryotic/mitochondrial release factor family.</text>
</comment>
<sequence>MQDEKSQLQNREKALRVLRARLYEHAVAEQQAEQSAARSAQVGTGDRAEKIRTYNFGEGRVTDHRIKLTKYALEAILEGELEEFTGALQADEKRRLLEDLAASGA</sequence>
<dbReference type="PANTHER" id="PTHR43804">
    <property type="entry name" value="LD18447P"/>
    <property type="match status" value="1"/>
</dbReference>
<reference evidence="4" key="1">
    <citation type="submission" date="2020-05" db="EMBL/GenBank/DDBJ databases">
        <authorList>
            <person name="Chiriac C."/>
            <person name="Salcher M."/>
            <person name="Ghai R."/>
            <person name="Kavagutti S V."/>
        </authorList>
    </citation>
    <scope>NUCLEOTIDE SEQUENCE</scope>
</reference>
<dbReference type="Pfam" id="PF00472">
    <property type="entry name" value="RF-1"/>
    <property type="match status" value="1"/>
</dbReference>